<dbReference type="EMBL" id="JAVDYB010000001">
    <property type="protein sequence ID" value="MDR7276304.1"/>
    <property type="molecule type" value="Genomic_DNA"/>
</dbReference>
<organism evidence="2 3">
    <name type="scientific">Catenuloplanes atrovinosus</name>
    <dbReference type="NCBI Taxonomy" id="137266"/>
    <lineage>
        <taxon>Bacteria</taxon>
        <taxon>Bacillati</taxon>
        <taxon>Actinomycetota</taxon>
        <taxon>Actinomycetes</taxon>
        <taxon>Micromonosporales</taxon>
        <taxon>Micromonosporaceae</taxon>
        <taxon>Catenuloplanes</taxon>
    </lineage>
</organism>
<dbReference type="AlphaFoldDB" id="A0AAE3YM30"/>
<evidence type="ECO:0000313" key="2">
    <source>
        <dbReference type="EMBL" id="MDR7276304.1"/>
    </source>
</evidence>
<sequence length="67" mass="6685">MAMIEVSGLSERYGCRAMAACTVRGGGGTGPGGVGDPDRGSATVRTGLPAPLTPVYGGRAAYRGRDV</sequence>
<protein>
    <submittedName>
        <fullName evidence="2">Uncharacterized protein</fullName>
    </submittedName>
</protein>
<accession>A0AAE3YM30</accession>
<reference evidence="2" key="1">
    <citation type="submission" date="2023-07" db="EMBL/GenBank/DDBJ databases">
        <title>Sequencing the genomes of 1000 actinobacteria strains.</title>
        <authorList>
            <person name="Klenk H.-P."/>
        </authorList>
    </citation>
    <scope>NUCLEOTIDE SEQUENCE</scope>
    <source>
        <strain evidence="2">DSM 44707</strain>
    </source>
</reference>
<feature type="compositionally biased region" description="Gly residues" evidence="1">
    <location>
        <begin position="26"/>
        <end position="35"/>
    </location>
</feature>
<keyword evidence="3" id="KW-1185">Reference proteome</keyword>
<proteinExistence type="predicted"/>
<feature type="region of interest" description="Disordered" evidence="1">
    <location>
        <begin position="26"/>
        <end position="49"/>
    </location>
</feature>
<dbReference type="Proteomes" id="UP001183643">
    <property type="component" value="Unassembled WGS sequence"/>
</dbReference>
<evidence type="ECO:0000256" key="1">
    <source>
        <dbReference type="SAM" id="MobiDB-lite"/>
    </source>
</evidence>
<evidence type="ECO:0000313" key="3">
    <source>
        <dbReference type="Proteomes" id="UP001183643"/>
    </source>
</evidence>
<comment type="caution">
    <text evidence="2">The sequence shown here is derived from an EMBL/GenBank/DDBJ whole genome shotgun (WGS) entry which is preliminary data.</text>
</comment>
<name>A0AAE3YM30_9ACTN</name>
<gene>
    <name evidence="2" type="ORF">J2S41_003082</name>
</gene>